<comment type="caution">
    <text evidence="2">The sequence shown here is derived from an EMBL/GenBank/DDBJ whole genome shotgun (WGS) entry which is preliminary data.</text>
</comment>
<gene>
    <name evidence="2" type="ORF">E2L08_08790</name>
</gene>
<dbReference type="OrthoDB" id="9805710at2"/>
<evidence type="ECO:0000313" key="2">
    <source>
        <dbReference type="EMBL" id="TDL79692.1"/>
    </source>
</evidence>
<dbReference type="AlphaFoldDB" id="A0A4R6AA12"/>
<dbReference type="InterPro" id="IPR005939">
    <property type="entry name" value="BLH_phosphatase-like"/>
</dbReference>
<reference evidence="2 3" key="1">
    <citation type="submission" date="2019-03" db="EMBL/GenBank/DDBJ databases">
        <title>Primorskyibacter sp. SS33 isolated from sediments.</title>
        <authorList>
            <person name="Xunke S."/>
        </authorList>
    </citation>
    <scope>NUCLEOTIDE SEQUENCE [LARGE SCALE GENOMIC DNA]</scope>
    <source>
        <strain evidence="2 3">SS33</strain>
    </source>
</reference>
<dbReference type="SUPFAM" id="SSF52799">
    <property type="entry name" value="(Phosphotyrosine protein) phosphatases II"/>
    <property type="match status" value="1"/>
</dbReference>
<dbReference type="Gene3D" id="3.90.190.10">
    <property type="entry name" value="Protein tyrosine phosphatase superfamily"/>
    <property type="match status" value="1"/>
</dbReference>
<name>A0A4R6AA12_9RHOB</name>
<dbReference type="Proteomes" id="UP000295701">
    <property type="component" value="Unassembled WGS sequence"/>
</dbReference>
<dbReference type="EMBL" id="SNAA01000008">
    <property type="protein sequence ID" value="TDL79692.1"/>
    <property type="molecule type" value="Genomic_DNA"/>
</dbReference>
<dbReference type="GO" id="GO:0016787">
    <property type="term" value="F:hydrolase activity"/>
    <property type="evidence" value="ECO:0007669"/>
    <property type="project" value="InterPro"/>
</dbReference>
<dbReference type="RefSeq" id="WP_133396702.1">
    <property type="nucleotide sequence ID" value="NZ_SNAA01000008.1"/>
</dbReference>
<dbReference type="Pfam" id="PF04273">
    <property type="entry name" value="BLH_phosphatase"/>
    <property type="match status" value="1"/>
</dbReference>
<accession>A0A4R6AA12</accession>
<dbReference type="NCBIfam" id="TIGR01244">
    <property type="entry name" value="TIGR01244 family sulfur transferase"/>
    <property type="match status" value="1"/>
</dbReference>
<proteinExistence type="predicted"/>
<evidence type="ECO:0000259" key="1">
    <source>
        <dbReference type="Pfam" id="PF04273"/>
    </source>
</evidence>
<protein>
    <submittedName>
        <fullName evidence="2">TIGR01244 family phosphatase</fullName>
    </submittedName>
</protein>
<evidence type="ECO:0000313" key="3">
    <source>
        <dbReference type="Proteomes" id="UP000295701"/>
    </source>
</evidence>
<sequence>MTPLHMTSDYAVSPQIAPEDMAELARMGFVAVINNRPDHEVGPSEQAAAMRAAAEAAGLVYHDIPVENGGLTQAEVDAQGRAVAEADGKVLAWCRSGMRCAMVWALSQAGTRPTDEILEAGARAGFDLRGLRPQIERAAGG</sequence>
<dbReference type="InterPro" id="IPR029021">
    <property type="entry name" value="Prot-tyrosine_phosphatase-like"/>
</dbReference>
<feature type="domain" description="Beta-lactamase hydrolase-like protein phosphatase-like" evidence="1">
    <location>
        <begin position="6"/>
        <end position="110"/>
    </location>
</feature>
<organism evidence="2 3">
    <name type="scientific">Palleronia sediminis</name>
    <dbReference type="NCBI Taxonomy" id="2547833"/>
    <lineage>
        <taxon>Bacteria</taxon>
        <taxon>Pseudomonadati</taxon>
        <taxon>Pseudomonadota</taxon>
        <taxon>Alphaproteobacteria</taxon>
        <taxon>Rhodobacterales</taxon>
        <taxon>Roseobacteraceae</taxon>
        <taxon>Palleronia</taxon>
    </lineage>
</organism>
<keyword evidence="3" id="KW-1185">Reference proteome</keyword>